<dbReference type="PANTHER" id="PTHR32024">
    <property type="entry name" value="TRK SYSTEM POTASSIUM UPTAKE PROTEIN TRKG-RELATED"/>
    <property type="match status" value="1"/>
</dbReference>
<feature type="transmembrane region" description="Helical" evidence="8">
    <location>
        <begin position="323"/>
        <end position="343"/>
    </location>
</feature>
<comment type="caution">
    <text evidence="9">The sequence shown here is derived from an EMBL/GenBank/DDBJ whole genome shotgun (WGS) entry which is preliminary data.</text>
</comment>
<dbReference type="STRING" id="2754.EH55_00560"/>
<dbReference type="EMBL" id="JMKI01000014">
    <property type="protein sequence ID" value="KEJ92853.1"/>
    <property type="molecule type" value="Genomic_DNA"/>
</dbReference>
<dbReference type="InterPro" id="IPR003445">
    <property type="entry name" value="Cat_transpt"/>
</dbReference>
<keyword evidence="7 8" id="KW-0472">Membrane</keyword>
<keyword evidence="3" id="KW-1003">Cell membrane</keyword>
<dbReference type="GO" id="GO:0030001">
    <property type="term" value="P:metal ion transport"/>
    <property type="evidence" value="ECO:0007669"/>
    <property type="project" value="UniProtKB-ARBA"/>
</dbReference>
<keyword evidence="6" id="KW-0406">Ion transport</keyword>
<dbReference type="RefSeq" id="WP_037974967.1">
    <property type="nucleotide sequence ID" value="NZ_JMKI01000014.1"/>
</dbReference>
<dbReference type="GeneID" id="90983041"/>
<proteinExistence type="predicted"/>
<dbReference type="AlphaFoldDB" id="A0A073IR64"/>
<evidence type="ECO:0000256" key="3">
    <source>
        <dbReference type="ARBA" id="ARBA00022475"/>
    </source>
</evidence>
<evidence type="ECO:0000256" key="6">
    <source>
        <dbReference type="ARBA" id="ARBA00023065"/>
    </source>
</evidence>
<dbReference type="PATRIC" id="fig|2754.20.peg.2599"/>
<feature type="transmembrane region" description="Helical" evidence="8">
    <location>
        <begin position="163"/>
        <end position="183"/>
    </location>
</feature>
<evidence type="ECO:0000256" key="7">
    <source>
        <dbReference type="ARBA" id="ARBA00023136"/>
    </source>
</evidence>
<gene>
    <name evidence="9" type="ORF">EH55_00560</name>
</gene>
<feature type="transmembrane region" description="Helical" evidence="8">
    <location>
        <begin position="108"/>
        <end position="125"/>
    </location>
</feature>
<feature type="transmembrane region" description="Helical" evidence="8">
    <location>
        <begin position="376"/>
        <end position="396"/>
    </location>
</feature>
<evidence type="ECO:0000313" key="10">
    <source>
        <dbReference type="Proteomes" id="UP000027665"/>
    </source>
</evidence>
<comment type="subcellular location">
    <subcellularLocation>
        <location evidence="1">Cell membrane</location>
        <topology evidence="1">Multi-pass membrane protein</topology>
    </subcellularLocation>
</comment>
<feature type="transmembrane region" description="Helical" evidence="8">
    <location>
        <begin position="82"/>
        <end position="102"/>
    </location>
</feature>
<evidence type="ECO:0000256" key="2">
    <source>
        <dbReference type="ARBA" id="ARBA00022448"/>
    </source>
</evidence>
<dbReference type="Pfam" id="PF02386">
    <property type="entry name" value="TrkH"/>
    <property type="match status" value="1"/>
</dbReference>
<accession>A0A073IR64</accession>
<keyword evidence="4 8" id="KW-0812">Transmembrane</keyword>
<feature type="transmembrane region" description="Helical" evidence="8">
    <location>
        <begin position="21"/>
        <end position="42"/>
    </location>
</feature>
<dbReference type="OrthoDB" id="9810952at2"/>
<dbReference type="GO" id="GO:0008324">
    <property type="term" value="F:monoatomic cation transmembrane transporter activity"/>
    <property type="evidence" value="ECO:0007669"/>
    <property type="project" value="InterPro"/>
</dbReference>
<feature type="transmembrane region" description="Helical" evidence="8">
    <location>
        <begin position="132"/>
        <end position="151"/>
    </location>
</feature>
<keyword evidence="5 8" id="KW-1133">Transmembrane helix</keyword>
<keyword evidence="2" id="KW-0813">Transport</keyword>
<evidence type="ECO:0000256" key="1">
    <source>
        <dbReference type="ARBA" id="ARBA00004651"/>
    </source>
</evidence>
<dbReference type="eggNOG" id="COG0168">
    <property type="taxonomic scope" value="Bacteria"/>
</dbReference>
<evidence type="ECO:0000256" key="8">
    <source>
        <dbReference type="SAM" id="Phobius"/>
    </source>
</evidence>
<name>A0A073IR64_9BACT</name>
<feature type="transmembrane region" description="Helical" evidence="8">
    <location>
        <begin position="349"/>
        <end position="369"/>
    </location>
</feature>
<dbReference type="Proteomes" id="UP000027665">
    <property type="component" value="Unassembled WGS sequence"/>
</dbReference>
<evidence type="ECO:0000256" key="5">
    <source>
        <dbReference type="ARBA" id="ARBA00022989"/>
    </source>
</evidence>
<reference evidence="9 10" key="1">
    <citation type="submission" date="2014-04" db="EMBL/GenBank/DDBJ databases">
        <title>Draft Genome Sequence of Synergistes jonesii.</title>
        <authorList>
            <person name="Coil D.A."/>
            <person name="Eisen J.A."/>
            <person name="Holland-Moritz H.E."/>
        </authorList>
    </citation>
    <scope>NUCLEOTIDE SEQUENCE [LARGE SCALE GENOMIC DNA]</scope>
    <source>
        <strain evidence="9 10">78-1</strain>
    </source>
</reference>
<keyword evidence="10" id="KW-1185">Reference proteome</keyword>
<dbReference type="PANTHER" id="PTHR32024:SF1">
    <property type="entry name" value="KTR SYSTEM POTASSIUM UPTAKE PROTEIN B"/>
    <property type="match status" value="1"/>
</dbReference>
<feature type="transmembrane region" description="Helical" evidence="8">
    <location>
        <begin position="204"/>
        <end position="222"/>
    </location>
</feature>
<protein>
    <submittedName>
        <fullName evidence="9">Uncharacterized protein</fullName>
    </submittedName>
</protein>
<dbReference type="GO" id="GO:0005886">
    <property type="term" value="C:plasma membrane"/>
    <property type="evidence" value="ECO:0007669"/>
    <property type="project" value="UniProtKB-SubCell"/>
</dbReference>
<evidence type="ECO:0000256" key="4">
    <source>
        <dbReference type="ARBA" id="ARBA00022692"/>
    </source>
</evidence>
<feature type="transmembrane region" description="Helical" evidence="8">
    <location>
        <begin position="48"/>
        <end position="70"/>
    </location>
</feature>
<evidence type="ECO:0000313" key="9">
    <source>
        <dbReference type="EMBL" id="KEJ92853.1"/>
    </source>
</evidence>
<sequence length="418" mass="43592">MLLWISNNFICEIPLSPLDALFMATSGVCVTGLGTVDISTGFGVPSQLVLLALIQIGGLGFMTAMMTLSIAVGRRIGIKGRIFFLGGLGVEGVQGAVLLFFVVIRFTALFEALGAAALFAGFLSCGEGFARAAYFAIFHSISAFCNAGFSPCGGGLQRYATTIAVPAAVMLLITLGGIGFPVYAECAQLLKRGPSHRLSVYARLVLVTSGALVALGALLLAISEWNGAFAAFPAWAKLWNALFASVTARTAGFETAPSGALTGAGRAVMIMLMIIGASPSSTGGGAKTTTFGVLAASVWSELHGRSVPSFMNRTIAERAERRAISLIAIYLFTIFAASLLLALTEDFPFSSILFEVASALGTVGLTVGITVELSTFGKVVIIVLMFWGRVGIYSFVSTLVKDGGDSGVRYPYTHIPIG</sequence>
<organism evidence="9 10">
    <name type="scientific">Synergistes jonesii</name>
    <dbReference type="NCBI Taxonomy" id="2754"/>
    <lineage>
        <taxon>Bacteria</taxon>
        <taxon>Thermotogati</taxon>
        <taxon>Synergistota</taxon>
        <taxon>Synergistia</taxon>
        <taxon>Synergistales</taxon>
        <taxon>Synergistaceae</taxon>
        <taxon>Synergistes</taxon>
    </lineage>
</organism>